<dbReference type="SUPFAM" id="SSF54862">
    <property type="entry name" value="4Fe-4S ferredoxins"/>
    <property type="match status" value="1"/>
</dbReference>
<reference evidence="6" key="1">
    <citation type="submission" date="2020-10" db="EMBL/GenBank/DDBJ databases">
        <authorList>
            <person name="Gilroy R."/>
        </authorList>
    </citation>
    <scope>NUCLEOTIDE SEQUENCE</scope>
    <source>
        <strain evidence="6">6276</strain>
    </source>
</reference>
<evidence type="ECO:0000256" key="3">
    <source>
        <dbReference type="ARBA" id="ARBA00023014"/>
    </source>
</evidence>
<keyword evidence="1 4" id="KW-0479">Metal-binding</keyword>
<dbReference type="InterPro" id="IPR017896">
    <property type="entry name" value="4Fe4S_Fe-S-bd"/>
</dbReference>
<dbReference type="Gene3D" id="3.30.70.20">
    <property type="match status" value="1"/>
</dbReference>
<dbReference type="GO" id="GO:0005506">
    <property type="term" value="F:iron ion binding"/>
    <property type="evidence" value="ECO:0007669"/>
    <property type="project" value="UniProtKB-UniRule"/>
</dbReference>
<feature type="domain" description="4Fe-4S ferredoxin-type" evidence="5">
    <location>
        <begin position="1"/>
        <end position="28"/>
    </location>
</feature>
<evidence type="ECO:0000313" key="6">
    <source>
        <dbReference type="EMBL" id="HIS35329.1"/>
    </source>
</evidence>
<evidence type="ECO:0000259" key="5">
    <source>
        <dbReference type="PROSITE" id="PS51379"/>
    </source>
</evidence>
<dbReference type="PRINTS" id="PR00352">
    <property type="entry name" value="3FE4SFRDOXIN"/>
</dbReference>
<comment type="function">
    <text evidence="4">Ferredoxins are iron-sulfur proteins that transfer electrons in a wide variety of metabolic reactions.</text>
</comment>
<dbReference type="GO" id="GO:0009055">
    <property type="term" value="F:electron transfer activity"/>
    <property type="evidence" value="ECO:0007669"/>
    <property type="project" value="UniProtKB-UniRule"/>
</dbReference>
<accession>A0A9D1JMB0</accession>
<dbReference type="AlphaFoldDB" id="A0A9D1JMB0"/>
<sequence length="61" mass="6537">MFVSVSERCVGCGICTTVSPEVFDMMGNYAIANQNKVCGNEESCLDAAISCPYSAIDIHEI</sequence>
<evidence type="ECO:0000256" key="4">
    <source>
        <dbReference type="RuleBase" id="RU368020"/>
    </source>
</evidence>
<dbReference type="PROSITE" id="PS51379">
    <property type="entry name" value="4FE4S_FER_2"/>
    <property type="match status" value="1"/>
</dbReference>
<organism evidence="6 7">
    <name type="scientific">Candidatus Scatousia excrementigallinarum</name>
    <dbReference type="NCBI Taxonomy" id="2840935"/>
    <lineage>
        <taxon>Bacteria</taxon>
        <taxon>Candidatus Scatousia</taxon>
    </lineage>
</organism>
<dbReference type="EMBL" id="DVIU01000036">
    <property type="protein sequence ID" value="HIS35329.1"/>
    <property type="molecule type" value="Genomic_DNA"/>
</dbReference>
<dbReference type="GO" id="GO:0051536">
    <property type="term" value="F:iron-sulfur cluster binding"/>
    <property type="evidence" value="ECO:0007669"/>
    <property type="project" value="UniProtKB-KW"/>
</dbReference>
<protein>
    <recommendedName>
        <fullName evidence="4">Ferredoxin</fullName>
    </recommendedName>
</protein>
<reference evidence="6" key="2">
    <citation type="journal article" date="2021" name="PeerJ">
        <title>Extensive microbial diversity within the chicken gut microbiome revealed by metagenomics and culture.</title>
        <authorList>
            <person name="Gilroy R."/>
            <person name="Ravi A."/>
            <person name="Getino M."/>
            <person name="Pursley I."/>
            <person name="Horton D.L."/>
            <person name="Alikhan N.F."/>
            <person name="Baker D."/>
            <person name="Gharbi K."/>
            <person name="Hall N."/>
            <person name="Watson M."/>
            <person name="Adriaenssens E.M."/>
            <person name="Foster-Nyarko E."/>
            <person name="Jarju S."/>
            <person name="Secka A."/>
            <person name="Antonio M."/>
            <person name="Oren A."/>
            <person name="Chaudhuri R.R."/>
            <person name="La Ragione R."/>
            <person name="Hildebrand F."/>
            <person name="Pallen M.J."/>
        </authorList>
    </citation>
    <scope>NUCLEOTIDE SEQUENCE</scope>
    <source>
        <strain evidence="6">6276</strain>
    </source>
</reference>
<comment type="caution">
    <text evidence="6">The sequence shown here is derived from an EMBL/GenBank/DDBJ whole genome shotgun (WGS) entry which is preliminary data.</text>
</comment>
<evidence type="ECO:0000313" key="7">
    <source>
        <dbReference type="Proteomes" id="UP000823928"/>
    </source>
</evidence>
<gene>
    <name evidence="6" type="ORF">IAC10_01675</name>
</gene>
<dbReference type="InterPro" id="IPR001080">
    <property type="entry name" value="3Fe4S_ferredoxin"/>
</dbReference>
<proteinExistence type="predicted"/>
<keyword evidence="4" id="KW-0249">Electron transport</keyword>
<dbReference type="Pfam" id="PF13370">
    <property type="entry name" value="Fer4_13"/>
    <property type="match status" value="1"/>
</dbReference>
<evidence type="ECO:0000256" key="1">
    <source>
        <dbReference type="ARBA" id="ARBA00022723"/>
    </source>
</evidence>
<keyword evidence="4" id="KW-0813">Transport</keyword>
<evidence type="ECO:0000256" key="2">
    <source>
        <dbReference type="ARBA" id="ARBA00023004"/>
    </source>
</evidence>
<name>A0A9D1JMB0_9BACT</name>
<keyword evidence="2 4" id="KW-0408">Iron</keyword>
<keyword evidence="3 4" id="KW-0411">Iron-sulfur</keyword>
<dbReference type="Proteomes" id="UP000823928">
    <property type="component" value="Unassembled WGS sequence"/>
</dbReference>